<organism evidence="4 5">
    <name type="scientific">Phycisphaera mikurensis (strain NBRC 102666 / KCTC 22515 / FYK2301M01)</name>
    <dbReference type="NCBI Taxonomy" id="1142394"/>
    <lineage>
        <taxon>Bacteria</taxon>
        <taxon>Pseudomonadati</taxon>
        <taxon>Planctomycetota</taxon>
        <taxon>Phycisphaerae</taxon>
        <taxon>Phycisphaerales</taxon>
        <taxon>Phycisphaeraceae</taxon>
        <taxon>Phycisphaera</taxon>
    </lineage>
</organism>
<dbReference type="STRING" id="1142394.PSMK_13510"/>
<dbReference type="HOGENOM" id="CLU_280315_0_0_0"/>
<feature type="repeat" description="TPR" evidence="1">
    <location>
        <begin position="877"/>
        <end position="910"/>
    </location>
</feature>
<feature type="compositionally biased region" description="Pro residues" evidence="2">
    <location>
        <begin position="1109"/>
        <end position="1121"/>
    </location>
</feature>
<feature type="compositionally biased region" description="Low complexity" evidence="2">
    <location>
        <begin position="534"/>
        <end position="544"/>
    </location>
</feature>
<dbReference type="Pfam" id="PF13432">
    <property type="entry name" value="TPR_16"/>
    <property type="match status" value="1"/>
</dbReference>
<feature type="compositionally biased region" description="Low complexity" evidence="2">
    <location>
        <begin position="1072"/>
        <end position="1086"/>
    </location>
</feature>
<evidence type="ECO:0000313" key="5">
    <source>
        <dbReference type="Proteomes" id="UP000007881"/>
    </source>
</evidence>
<evidence type="ECO:0000256" key="3">
    <source>
        <dbReference type="SAM" id="SignalP"/>
    </source>
</evidence>
<dbReference type="Proteomes" id="UP000007881">
    <property type="component" value="Chromosome"/>
</dbReference>
<dbReference type="EMBL" id="AP012338">
    <property type="protein sequence ID" value="BAM03510.1"/>
    <property type="molecule type" value="Genomic_DNA"/>
</dbReference>
<feature type="repeat" description="TPR" evidence="1">
    <location>
        <begin position="161"/>
        <end position="194"/>
    </location>
</feature>
<reference evidence="4 5" key="1">
    <citation type="submission" date="2012-02" db="EMBL/GenBank/DDBJ databases">
        <title>Complete genome sequence of Phycisphaera mikurensis NBRC 102666.</title>
        <authorList>
            <person name="Ankai A."/>
            <person name="Hosoyama A."/>
            <person name="Terui Y."/>
            <person name="Sekine M."/>
            <person name="Fukai R."/>
            <person name="Kato Y."/>
            <person name="Nakamura S."/>
            <person name="Yamada-Narita S."/>
            <person name="Kawakoshi A."/>
            <person name="Fukunaga Y."/>
            <person name="Yamazaki S."/>
            <person name="Fujita N."/>
        </authorList>
    </citation>
    <scope>NUCLEOTIDE SEQUENCE [LARGE SCALE GENOMIC DNA]</scope>
    <source>
        <strain evidence="5">NBRC 102666 / KCTC 22515 / FYK2301M01</strain>
    </source>
</reference>
<dbReference type="PANTHER" id="PTHR12558">
    <property type="entry name" value="CELL DIVISION CYCLE 16,23,27"/>
    <property type="match status" value="1"/>
</dbReference>
<feature type="region of interest" description="Disordered" evidence="2">
    <location>
        <begin position="520"/>
        <end position="544"/>
    </location>
</feature>
<name>I0IE22_PHYMF</name>
<feature type="compositionally biased region" description="Low complexity" evidence="2">
    <location>
        <begin position="37"/>
        <end position="50"/>
    </location>
</feature>
<dbReference type="SMART" id="SM00028">
    <property type="entry name" value="TPR"/>
    <property type="match status" value="7"/>
</dbReference>
<feature type="chain" id="PRO_5003629132" description="Tetratricopeptide repeat protein" evidence="3">
    <location>
        <begin position="22"/>
        <end position="1121"/>
    </location>
</feature>
<dbReference type="SUPFAM" id="SSF48452">
    <property type="entry name" value="TPR-like"/>
    <property type="match status" value="3"/>
</dbReference>
<gene>
    <name evidence="4" type="ordered locus">PSMK_13510</name>
</gene>
<dbReference type="OrthoDB" id="9766710at2"/>
<evidence type="ECO:0008006" key="6">
    <source>
        <dbReference type="Google" id="ProtNLM"/>
    </source>
</evidence>
<dbReference type="Pfam" id="PF12895">
    <property type="entry name" value="ANAPC3"/>
    <property type="match status" value="1"/>
</dbReference>
<dbReference type="PANTHER" id="PTHR12558:SF13">
    <property type="entry name" value="CELL DIVISION CYCLE PROTEIN 27 HOMOLOG"/>
    <property type="match status" value="1"/>
</dbReference>
<dbReference type="Pfam" id="PF14559">
    <property type="entry name" value="TPR_19"/>
    <property type="match status" value="1"/>
</dbReference>
<dbReference type="Pfam" id="PF13428">
    <property type="entry name" value="TPR_14"/>
    <property type="match status" value="1"/>
</dbReference>
<dbReference type="KEGG" id="phm:PSMK_13510"/>
<evidence type="ECO:0000313" key="4">
    <source>
        <dbReference type="EMBL" id="BAM03510.1"/>
    </source>
</evidence>
<keyword evidence="5" id="KW-1185">Reference proteome</keyword>
<keyword evidence="1" id="KW-0802">TPR repeat</keyword>
<feature type="signal peptide" evidence="3">
    <location>
        <begin position="1"/>
        <end position="21"/>
    </location>
</feature>
<dbReference type="PROSITE" id="PS50005">
    <property type="entry name" value="TPR"/>
    <property type="match status" value="2"/>
</dbReference>
<feature type="region of interest" description="Disordered" evidence="2">
    <location>
        <begin position="23"/>
        <end position="82"/>
    </location>
</feature>
<dbReference type="PROSITE" id="PS51257">
    <property type="entry name" value="PROKAR_LIPOPROTEIN"/>
    <property type="match status" value="1"/>
</dbReference>
<evidence type="ECO:0000256" key="2">
    <source>
        <dbReference type="SAM" id="MobiDB-lite"/>
    </source>
</evidence>
<keyword evidence="3" id="KW-0732">Signal</keyword>
<dbReference type="eggNOG" id="COG4783">
    <property type="taxonomic scope" value="Bacteria"/>
</dbReference>
<dbReference type="AlphaFoldDB" id="I0IE22"/>
<evidence type="ECO:0000256" key="1">
    <source>
        <dbReference type="PROSITE-ProRule" id="PRU00339"/>
    </source>
</evidence>
<dbReference type="InterPro" id="IPR011990">
    <property type="entry name" value="TPR-like_helical_dom_sf"/>
</dbReference>
<protein>
    <recommendedName>
        <fullName evidence="6">Tetratricopeptide repeat protein</fullName>
    </recommendedName>
</protein>
<dbReference type="RefSeq" id="WP_014436729.1">
    <property type="nucleotide sequence ID" value="NC_017080.1"/>
</dbReference>
<feature type="region of interest" description="Disordered" evidence="2">
    <location>
        <begin position="1049"/>
        <end position="1121"/>
    </location>
</feature>
<accession>I0IE22</accession>
<proteinExistence type="predicted"/>
<sequence length="1121" mass="115926">MQLRPAPSFLFVAALVLTGCAASPSDGGASASGGSGERALPPTATPPARGEAGGVGAAGAAAEAEPDGRPRPGLEPPPGLDAAALAPLEGEALAAAQLPLAEIRAGLPEPVAGDAAAASSGEPPLQAQRLFGRAQQALLENDHAEAVQMLEAAARLAPGQPRILRELARGWLALGNRPRAVQHLREAVRRRPDDHASRLLLGQLLVDAGEPQAGLAELLLVADAADAADPALRPLAAFQAGRTLVTMDRLAAAVGLFGVYRDASREGMRASRTGAALLDVDRVAAGHLAREGDLRARLGDPRGAADAYDAAVAALPAREDGSAGVPLDPQLVGRLVWADLRLGRDASARERLVGYTERTGAAPAALALVAWAVEAGLPGGPMVAELRRLEESGAAMADPAAVALALAVSLPREEAVALLRERQQAAGFEPRVYDALLGLLLEEEAGAAGRSAAVELVMETLRSTPRRGYLAVASWFRRAGGPAAAAAAVAATPAAAAEDDAAALTLRAVVERQLAGDGLGEAPAAAGEAGGAGEEASAPAGPEPAVEAPLAQLARAVELQPDLALARVERARLLGVAGRHAEALAELDAVAEGVEDPRIPRLRVGLLLADGRRDEAAAALDRLVVENPRDLTLVLQRAQLLAASGDAAGAERALLDALAANPRAEPLYAALLRLYDDARLGPTLPDYPQNYERLRRRIFQEIPETRVARLTAAAYLEASGDNDQARRVLTELLEANPNDREAQFLLLDVLRDLGDAAAADALVEDLLAAGRDAPALVAARDHYARTGNRPKLLDALRGLRDLQPEGFARDFATARIQLLDEDFAGAAETAAGVLPGPTDAESLAATEVLVAAASELPAAEAVPLLVAARDASPVVAAVVAYALADAYDRDGRPEEAEATLLEALEASPNDAQLNNAIGYRWAYRGVRLEEAERLIGRAVAAESDNPAYLDSLGWVLYQQGRFEEAMHWLDESREKPGGQNPVILLHAGDTLHRLGRTDEAVDAWSEALANAAGLDERLDPELVGIGDRLQARIDAADGAEPGVAVPVARTGAEPGEAGSDVPVPVAPPAEPEAPASQEEPAQAVEAGDAEPEAATPQEGVEPTSERVAPLPPAPPAPPASD</sequence>
<dbReference type="eggNOG" id="COG0457">
    <property type="taxonomic scope" value="Bacteria"/>
</dbReference>
<dbReference type="Gene3D" id="1.25.40.10">
    <property type="entry name" value="Tetratricopeptide repeat domain"/>
    <property type="match status" value="4"/>
</dbReference>
<dbReference type="Pfam" id="PF13181">
    <property type="entry name" value="TPR_8"/>
    <property type="match status" value="1"/>
</dbReference>
<dbReference type="InterPro" id="IPR019734">
    <property type="entry name" value="TPR_rpt"/>
</dbReference>